<dbReference type="SMART" id="SM00317">
    <property type="entry name" value="SET"/>
    <property type="match status" value="1"/>
</dbReference>
<protein>
    <recommendedName>
        <fullName evidence="2">SET domain-containing protein</fullName>
    </recommendedName>
</protein>
<accession>A0A9W8U2B6</accession>
<dbReference type="PANTHER" id="PTHR47332">
    <property type="entry name" value="SET DOMAIN-CONTAINING PROTEIN 5"/>
    <property type="match status" value="1"/>
</dbReference>
<gene>
    <name evidence="3" type="ORF">DFH05DRAFT_1465167</name>
</gene>
<keyword evidence="4" id="KW-1185">Reference proteome</keyword>
<evidence type="ECO:0000313" key="4">
    <source>
        <dbReference type="Proteomes" id="UP001142393"/>
    </source>
</evidence>
<feature type="compositionally biased region" description="Low complexity" evidence="1">
    <location>
        <begin position="40"/>
        <end position="51"/>
    </location>
</feature>
<dbReference type="InterPro" id="IPR046341">
    <property type="entry name" value="SET_dom_sf"/>
</dbReference>
<dbReference type="CDD" id="cd20071">
    <property type="entry name" value="SET_SMYD"/>
    <property type="match status" value="1"/>
</dbReference>
<sequence length="512" mass="58005">MKRGFLNSAKGKQAISTQAPQAPDVQEKNGDQPPLHPTESSPASVSAPVASNKNDINEEEKETKSIQSEKNPDDYKKDQRIVHHLGPSPDSPEKDIWTANQLIEDAPSDTLDYELHELICSTQPAQLTNATRETNPDGWTECLLTGLMKQTILETPLFPQPLSQPNHSRHRVGDASHKSTTLKPLPGLYATQELDMGDLILSERPMLIVPAMMRVGETFYQTLSELTPRERLDVARNQWQKALETLFARLSKEDQEEFWSLRDVHEKDGKKSIDGIVKTNGFAILGLADPGLKDNLGAYTGVCLVLSQLNHSCRPNVERYWDMPSFSMQLRATRRIAKDEELTVSFINQFEPYAVRKKDLSLFNIVCSCQSCKKPKIGDMRRKQFLKGTPTSDDFTYWIKEVSLPGDQLIKRALVQISLLEDDGLENSPYYQDCLTIIMVCYVALGDAKMAMRWGKKLGKWELCKFGPGSGADYERSERYTKHQLWKLRANVENSYRATAYAMKEKMKDVDE</sequence>
<dbReference type="Pfam" id="PF00856">
    <property type="entry name" value="SET"/>
    <property type="match status" value="1"/>
</dbReference>
<comment type="caution">
    <text evidence="3">The sequence shown here is derived from an EMBL/GenBank/DDBJ whole genome shotgun (WGS) entry which is preliminary data.</text>
</comment>
<dbReference type="AlphaFoldDB" id="A0A9W8U2B6"/>
<reference evidence="3 4" key="1">
    <citation type="journal article" date="2023" name="Proc. Natl. Acad. Sci. U.S.A.">
        <title>A global phylogenomic analysis of the shiitake genus Lentinula.</title>
        <authorList>
            <person name="Sierra-Patev S."/>
            <person name="Min B."/>
            <person name="Naranjo-Ortiz M."/>
            <person name="Looney B."/>
            <person name="Konkel Z."/>
            <person name="Slot J.C."/>
            <person name="Sakamoto Y."/>
            <person name="Steenwyk J.L."/>
            <person name="Rokas A."/>
            <person name="Carro J."/>
            <person name="Camarero S."/>
            <person name="Ferreira P."/>
            <person name="Molpeceres G."/>
            <person name="Ruiz-Duenas F.J."/>
            <person name="Serrano A."/>
            <person name="Henrissat B."/>
            <person name="Drula E."/>
            <person name="Hughes K.W."/>
            <person name="Mata J.L."/>
            <person name="Ishikawa N.K."/>
            <person name="Vargas-Isla R."/>
            <person name="Ushijima S."/>
            <person name="Smith C.A."/>
            <person name="Donoghue J."/>
            <person name="Ahrendt S."/>
            <person name="Andreopoulos W."/>
            <person name="He G."/>
            <person name="LaButti K."/>
            <person name="Lipzen A."/>
            <person name="Ng V."/>
            <person name="Riley R."/>
            <person name="Sandor L."/>
            <person name="Barry K."/>
            <person name="Martinez A.T."/>
            <person name="Xiao Y."/>
            <person name="Gibbons J.G."/>
            <person name="Terashima K."/>
            <person name="Grigoriev I.V."/>
            <person name="Hibbett D."/>
        </authorList>
    </citation>
    <scope>NUCLEOTIDE SEQUENCE [LARGE SCALE GENOMIC DNA]</scope>
    <source>
        <strain evidence="3 4">TFB7810</strain>
    </source>
</reference>
<feature type="domain" description="SET" evidence="2">
    <location>
        <begin position="160"/>
        <end position="347"/>
    </location>
</feature>
<dbReference type="PANTHER" id="PTHR47332:SF2">
    <property type="entry name" value="SET-6"/>
    <property type="match status" value="1"/>
</dbReference>
<evidence type="ECO:0000259" key="2">
    <source>
        <dbReference type="PROSITE" id="PS50280"/>
    </source>
</evidence>
<dbReference type="Proteomes" id="UP001142393">
    <property type="component" value="Unassembled WGS sequence"/>
</dbReference>
<organism evidence="3 4">
    <name type="scientific">Lentinula detonsa</name>
    <dbReference type="NCBI Taxonomy" id="2804962"/>
    <lineage>
        <taxon>Eukaryota</taxon>
        <taxon>Fungi</taxon>
        <taxon>Dikarya</taxon>
        <taxon>Basidiomycota</taxon>
        <taxon>Agaricomycotina</taxon>
        <taxon>Agaricomycetes</taxon>
        <taxon>Agaricomycetidae</taxon>
        <taxon>Agaricales</taxon>
        <taxon>Marasmiineae</taxon>
        <taxon>Omphalotaceae</taxon>
        <taxon>Lentinula</taxon>
    </lineage>
</organism>
<dbReference type="SUPFAM" id="SSF82199">
    <property type="entry name" value="SET domain"/>
    <property type="match status" value="1"/>
</dbReference>
<evidence type="ECO:0000313" key="3">
    <source>
        <dbReference type="EMBL" id="KAJ3749947.1"/>
    </source>
</evidence>
<name>A0A9W8U2B6_9AGAR</name>
<dbReference type="PROSITE" id="PS50280">
    <property type="entry name" value="SET"/>
    <property type="match status" value="1"/>
</dbReference>
<dbReference type="InterPro" id="IPR001214">
    <property type="entry name" value="SET_dom"/>
</dbReference>
<dbReference type="InterPro" id="IPR053185">
    <property type="entry name" value="SET_domain_protein"/>
</dbReference>
<proteinExistence type="predicted"/>
<evidence type="ECO:0000256" key="1">
    <source>
        <dbReference type="SAM" id="MobiDB-lite"/>
    </source>
</evidence>
<feature type="region of interest" description="Disordered" evidence="1">
    <location>
        <begin position="1"/>
        <end position="94"/>
    </location>
</feature>
<feature type="compositionally biased region" description="Basic and acidic residues" evidence="1">
    <location>
        <begin position="70"/>
        <end position="81"/>
    </location>
</feature>
<dbReference type="EMBL" id="JANVFU010000001">
    <property type="protein sequence ID" value="KAJ3749947.1"/>
    <property type="molecule type" value="Genomic_DNA"/>
</dbReference>
<dbReference type="Gene3D" id="2.170.270.10">
    <property type="entry name" value="SET domain"/>
    <property type="match status" value="1"/>
</dbReference>